<gene>
    <name evidence="2" type="ORF">LAFE_0G16710G</name>
</gene>
<dbReference type="AlphaFoldDB" id="A0A1G4MIL5"/>
<dbReference type="Pfam" id="PF20993">
    <property type="entry name" value="CENPH"/>
    <property type="match status" value="1"/>
</dbReference>
<dbReference type="EMBL" id="LT598486">
    <property type="protein sequence ID" value="SCW03719.1"/>
    <property type="molecule type" value="Genomic_DNA"/>
</dbReference>
<feature type="compositionally biased region" description="Low complexity" evidence="1">
    <location>
        <begin position="130"/>
        <end position="143"/>
    </location>
</feature>
<dbReference type="Proteomes" id="UP000190831">
    <property type="component" value="Chromosome G"/>
</dbReference>
<name>A0A1G4MIL5_LACFM</name>
<dbReference type="OMA" id="QIHSGYT"/>
<proteinExistence type="predicted"/>
<protein>
    <submittedName>
        <fullName evidence="2">LAFE_0G16710g1_1</fullName>
    </submittedName>
</protein>
<evidence type="ECO:0000313" key="2">
    <source>
        <dbReference type="EMBL" id="SCW03719.1"/>
    </source>
</evidence>
<dbReference type="InterPro" id="IPR048744">
    <property type="entry name" value="MCM16"/>
</dbReference>
<keyword evidence="3" id="KW-1185">Reference proteome</keyword>
<accession>A0A1G4MIL5</accession>
<sequence>MEQEIRELEHQHVELYRELLKALDRLYLLRKGIKPLDESLLAIRHQLQTSLAMTVPTIKTITDANNPNDLEKRLLEMMQENYELDQEVVSLQDKNLQLVKEFSLLRANYKRMRPEIRELVETIRLRSLEAQSPSSSQPAQNISSEEEDALRQENEKLTEIIGALIIHSGYQGTDSVINKWLEYL</sequence>
<dbReference type="STRING" id="4955.A0A1G4MIL5"/>
<feature type="region of interest" description="Disordered" evidence="1">
    <location>
        <begin position="130"/>
        <end position="151"/>
    </location>
</feature>
<reference evidence="2 3" key="1">
    <citation type="submission" date="2016-03" db="EMBL/GenBank/DDBJ databases">
        <authorList>
            <person name="Devillers H."/>
        </authorList>
    </citation>
    <scope>NUCLEOTIDE SEQUENCE [LARGE SCALE GENOMIC DNA]</scope>
    <source>
        <strain evidence="2">CBS 6772</strain>
    </source>
</reference>
<dbReference type="OrthoDB" id="4035717at2759"/>
<evidence type="ECO:0000313" key="3">
    <source>
        <dbReference type="Proteomes" id="UP000190831"/>
    </source>
</evidence>
<organism evidence="2 3">
    <name type="scientific">Lachancea fermentati</name>
    <name type="common">Zygosaccharomyces fermentati</name>
    <dbReference type="NCBI Taxonomy" id="4955"/>
    <lineage>
        <taxon>Eukaryota</taxon>
        <taxon>Fungi</taxon>
        <taxon>Dikarya</taxon>
        <taxon>Ascomycota</taxon>
        <taxon>Saccharomycotina</taxon>
        <taxon>Saccharomycetes</taxon>
        <taxon>Saccharomycetales</taxon>
        <taxon>Saccharomycetaceae</taxon>
        <taxon>Lachancea</taxon>
    </lineage>
</organism>
<evidence type="ECO:0000256" key="1">
    <source>
        <dbReference type="SAM" id="MobiDB-lite"/>
    </source>
</evidence>